<sequence>MKDLLKMTNVTGDEFNMFTKGSERLIIRGEGNIINVPNQQFLDELTQGKYGKFSGHTHPPGSSITPGPEDRPFLDMMKQKRSAIWGNIVDEPYIFGSLPIQDEIFRQEIAKEKWLKYYENN</sequence>
<evidence type="ECO:0008006" key="4">
    <source>
        <dbReference type="Google" id="ProtNLM"/>
    </source>
</evidence>
<reference evidence="2" key="1">
    <citation type="submission" date="2021-08" db="EMBL/GenBank/DDBJ databases">
        <title>Complete genome sequence of Chryseobacterium sp strain PS-8.</title>
        <authorList>
            <person name="Das S.K."/>
        </authorList>
    </citation>
    <scope>NUCLEOTIDE SEQUENCE</scope>
    <source>
        <strain evidence="2">PS-8</strain>
    </source>
</reference>
<evidence type="ECO:0000256" key="1">
    <source>
        <dbReference type="SAM" id="MobiDB-lite"/>
    </source>
</evidence>
<dbReference type="EMBL" id="JACSGT010000001">
    <property type="protein sequence ID" value="MCF2218375.1"/>
    <property type="molecule type" value="Genomic_DNA"/>
</dbReference>
<evidence type="ECO:0000313" key="3">
    <source>
        <dbReference type="Proteomes" id="UP001430374"/>
    </source>
</evidence>
<dbReference type="RefSeq" id="WP_235130135.1">
    <property type="nucleotide sequence ID" value="NZ_JACSGT010000001.1"/>
</dbReference>
<name>A0ABS9C358_9FLAO</name>
<gene>
    <name evidence="2" type="ORF">H9Q08_03575</name>
</gene>
<evidence type="ECO:0000313" key="2">
    <source>
        <dbReference type="EMBL" id="MCF2218375.1"/>
    </source>
</evidence>
<accession>A0ABS9C358</accession>
<keyword evidence="3" id="KW-1185">Reference proteome</keyword>
<organism evidence="2 3">
    <name type="scientific">Chryseobacterium indicum</name>
    <dbReference type="NCBI Taxonomy" id="2766954"/>
    <lineage>
        <taxon>Bacteria</taxon>
        <taxon>Pseudomonadati</taxon>
        <taxon>Bacteroidota</taxon>
        <taxon>Flavobacteriia</taxon>
        <taxon>Flavobacteriales</taxon>
        <taxon>Weeksellaceae</taxon>
        <taxon>Chryseobacterium group</taxon>
        <taxon>Chryseobacterium</taxon>
    </lineage>
</organism>
<dbReference type="Proteomes" id="UP001430374">
    <property type="component" value="Unassembled WGS sequence"/>
</dbReference>
<proteinExistence type="predicted"/>
<comment type="caution">
    <text evidence="2">The sequence shown here is derived from an EMBL/GenBank/DDBJ whole genome shotgun (WGS) entry which is preliminary data.</text>
</comment>
<feature type="region of interest" description="Disordered" evidence="1">
    <location>
        <begin position="49"/>
        <end position="73"/>
    </location>
</feature>
<protein>
    <recommendedName>
        <fullName evidence="4">JAB domain-containing protein</fullName>
    </recommendedName>
</protein>